<dbReference type="PANTHER" id="PTHR11228">
    <property type="entry name" value="RADICAL SAM DOMAIN PROTEIN"/>
    <property type="match status" value="1"/>
</dbReference>
<dbReference type="InterPro" id="IPR050377">
    <property type="entry name" value="Radical_SAM_PqqE_MftC-like"/>
</dbReference>
<dbReference type="InterPro" id="IPR058240">
    <property type="entry name" value="rSAM_sf"/>
</dbReference>
<dbReference type="InterPro" id="IPR007197">
    <property type="entry name" value="rSAM"/>
</dbReference>
<dbReference type="SFLD" id="SFLDS00029">
    <property type="entry name" value="Radical_SAM"/>
    <property type="match status" value="1"/>
</dbReference>
<dbReference type="InterPro" id="IPR034391">
    <property type="entry name" value="AdoMet-like_SPASM_containing"/>
</dbReference>
<evidence type="ECO:0000256" key="3">
    <source>
        <dbReference type="ARBA" id="ARBA00022691"/>
    </source>
</evidence>
<reference evidence="9" key="1">
    <citation type="submission" date="2022-05" db="EMBL/GenBank/DDBJ databases">
        <title>An RpoN-dependent PEP-CTERM gene is involved in floc formation of an Aquincola tertiaricarbonis strain.</title>
        <authorList>
            <person name="Qiu D."/>
            <person name="Xia M."/>
        </authorList>
    </citation>
    <scope>NUCLEOTIDE SEQUENCE</scope>
    <source>
        <strain evidence="9">RN12</strain>
    </source>
</reference>
<dbReference type="PANTHER" id="PTHR11228:SF7">
    <property type="entry name" value="PQQA PEPTIDE CYCLASE"/>
    <property type="match status" value="1"/>
</dbReference>
<dbReference type="InterPro" id="IPR023885">
    <property type="entry name" value="4Fe4S-binding_SPASM_dom"/>
</dbReference>
<dbReference type="SUPFAM" id="SSF102114">
    <property type="entry name" value="Radical SAM enzymes"/>
    <property type="match status" value="1"/>
</dbReference>
<proteinExistence type="predicted"/>
<organism evidence="9 10">
    <name type="scientific">Aquincola tertiaricarbonis</name>
    <dbReference type="NCBI Taxonomy" id="391953"/>
    <lineage>
        <taxon>Bacteria</taxon>
        <taxon>Pseudomonadati</taxon>
        <taxon>Pseudomonadota</taxon>
        <taxon>Betaproteobacteria</taxon>
        <taxon>Burkholderiales</taxon>
        <taxon>Sphaerotilaceae</taxon>
        <taxon>Aquincola</taxon>
    </lineage>
</organism>
<dbReference type="SFLD" id="SFLDG01387">
    <property type="entry name" value="BtrN-like_SPASM_domain_contain"/>
    <property type="match status" value="1"/>
</dbReference>
<evidence type="ECO:0000256" key="2">
    <source>
        <dbReference type="ARBA" id="ARBA00022485"/>
    </source>
</evidence>
<evidence type="ECO:0000313" key="10">
    <source>
        <dbReference type="Proteomes" id="UP001056201"/>
    </source>
</evidence>
<keyword evidence="5" id="KW-0408">Iron</keyword>
<gene>
    <name evidence="9" type="ORF">MW290_02835</name>
</gene>
<evidence type="ECO:0000256" key="6">
    <source>
        <dbReference type="ARBA" id="ARBA00023014"/>
    </source>
</evidence>
<dbReference type="SFLD" id="SFLDG01067">
    <property type="entry name" value="SPASM/twitch_domain_containing"/>
    <property type="match status" value="1"/>
</dbReference>
<protein>
    <submittedName>
        <fullName evidence="9">Radical SAM protein</fullName>
    </submittedName>
</protein>
<evidence type="ECO:0000256" key="4">
    <source>
        <dbReference type="ARBA" id="ARBA00022723"/>
    </source>
</evidence>
<evidence type="ECO:0000256" key="5">
    <source>
        <dbReference type="ARBA" id="ARBA00023004"/>
    </source>
</evidence>
<dbReference type="Gene3D" id="3.20.20.70">
    <property type="entry name" value="Aldolase class I"/>
    <property type="match status" value="1"/>
</dbReference>
<dbReference type="CDD" id="cd21109">
    <property type="entry name" value="SPASM"/>
    <property type="match status" value="1"/>
</dbReference>
<sequence>MTALTPTSDALRPQAPFPLPRFAQIEPIGRCNLACSMCTVNHRGDEVATLSMARFTALLDAMPALESLHLQGLGEPMLHPQFFDMVALAARRGIRVSANTNLTLLTMARARRCIDSGLAALSVSLDGATAGTFEAIRHGASFDKVVRNLGRLTDARDAAGSTLEVRGVMVLMRSNLGELPALVELLHAHRVAELLVQRLSSDLEHEALPTRYVPIRDYSRQAELQAKDLPQAAAVFERASQRAQALGLRLHLPALKPVPTEEASAAVPRCHWPWEGLYFTAAGELLPCCMAATADRATFGRVFEDDAASAQVHLDSAWNGATAQRFRQGLSEDRPPSLCQSCALYHGTF</sequence>
<dbReference type="InterPro" id="IPR013785">
    <property type="entry name" value="Aldolase_TIM"/>
</dbReference>
<dbReference type="CDD" id="cd01335">
    <property type="entry name" value="Radical_SAM"/>
    <property type="match status" value="1"/>
</dbReference>
<evidence type="ECO:0000259" key="8">
    <source>
        <dbReference type="Pfam" id="PF13186"/>
    </source>
</evidence>
<dbReference type="RefSeq" id="WP_250195812.1">
    <property type="nucleotide sequence ID" value="NZ_CP097635.1"/>
</dbReference>
<dbReference type="Pfam" id="PF13186">
    <property type="entry name" value="SPASM"/>
    <property type="match status" value="1"/>
</dbReference>
<name>A0ABY4S776_AQUTE</name>
<feature type="domain" description="4Fe4S-binding SPASM" evidence="8">
    <location>
        <begin position="270"/>
        <end position="342"/>
    </location>
</feature>
<evidence type="ECO:0000259" key="7">
    <source>
        <dbReference type="Pfam" id="PF04055"/>
    </source>
</evidence>
<keyword evidence="10" id="KW-1185">Reference proteome</keyword>
<comment type="cofactor">
    <cofactor evidence="1">
        <name>[4Fe-4S] cluster</name>
        <dbReference type="ChEBI" id="CHEBI:49883"/>
    </cofactor>
</comment>
<keyword evidence="6" id="KW-0411">Iron-sulfur</keyword>
<evidence type="ECO:0000313" key="9">
    <source>
        <dbReference type="EMBL" id="URI07578.1"/>
    </source>
</evidence>
<keyword evidence="3" id="KW-0949">S-adenosyl-L-methionine</keyword>
<dbReference type="EMBL" id="CP097635">
    <property type="protein sequence ID" value="URI07578.1"/>
    <property type="molecule type" value="Genomic_DNA"/>
</dbReference>
<keyword evidence="2" id="KW-0004">4Fe-4S</keyword>
<evidence type="ECO:0000256" key="1">
    <source>
        <dbReference type="ARBA" id="ARBA00001966"/>
    </source>
</evidence>
<feature type="domain" description="Radical SAM core" evidence="7">
    <location>
        <begin position="25"/>
        <end position="179"/>
    </location>
</feature>
<accession>A0ABY4S776</accession>
<keyword evidence="4" id="KW-0479">Metal-binding</keyword>
<dbReference type="Pfam" id="PF04055">
    <property type="entry name" value="Radical_SAM"/>
    <property type="match status" value="1"/>
</dbReference>
<dbReference type="Proteomes" id="UP001056201">
    <property type="component" value="Chromosome 1"/>
</dbReference>